<dbReference type="AlphaFoldDB" id="A0A437MV34"/>
<protein>
    <recommendedName>
        <fullName evidence="4">HEAT repeat domain-containing protein</fullName>
    </recommendedName>
</protein>
<sequence length="329" mass="37908">MKRIGYFLFLLFLSLSCYAQTTGNNVQLRPDISKLAKEIAKENRWMSRAVGYAGTRPAQWDRFEKLREQASPVELRALTGHENPVVRCYAFYALSLSLDTAVYTILLNHLTDTSKVSTLIGCLGSSQKVGDFFYSNAAVSGRQRYAVDSILLFNDSINLYAKWELLNKIKPEQRYYHRIKELALSADYPIAIEALAKYRDTADVEIIKKAFKKEGCEGYAISAAIAFPAPEFYSYLTASFEEEWSRKSYSYPKWRALYQALAQYPNEKTLSLFNKTLTTKDKFKYQTLSKFLLIAITKFPHELFEPLNAKVKLDDYEMAEVKEEINRTY</sequence>
<dbReference type="PROSITE" id="PS51257">
    <property type="entry name" value="PROKAR_LIPOPROTEIN"/>
    <property type="match status" value="1"/>
</dbReference>
<keyword evidence="1" id="KW-0732">Signal</keyword>
<feature type="signal peptide" evidence="1">
    <location>
        <begin position="1"/>
        <end position="19"/>
    </location>
</feature>
<dbReference type="OrthoDB" id="834588at2"/>
<dbReference type="RefSeq" id="WP_127703892.1">
    <property type="nucleotide sequence ID" value="NZ_SACK01000002.1"/>
</dbReference>
<evidence type="ECO:0000313" key="2">
    <source>
        <dbReference type="EMBL" id="RVU01518.1"/>
    </source>
</evidence>
<evidence type="ECO:0008006" key="4">
    <source>
        <dbReference type="Google" id="ProtNLM"/>
    </source>
</evidence>
<proteinExistence type="predicted"/>
<name>A0A437MV34_9SPHI</name>
<organism evidence="2 3">
    <name type="scientific">Mucilaginibacter limnophilus</name>
    <dbReference type="NCBI Taxonomy" id="1932778"/>
    <lineage>
        <taxon>Bacteria</taxon>
        <taxon>Pseudomonadati</taxon>
        <taxon>Bacteroidota</taxon>
        <taxon>Sphingobacteriia</taxon>
        <taxon>Sphingobacteriales</taxon>
        <taxon>Sphingobacteriaceae</taxon>
        <taxon>Mucilaginibacter</taxon>
    </lineage>
</organism>
<comment type="caution">
    <text evidence="2">The sequence shown here is derived from an EMBL/GenBank/DDBJ whole genome shotgun (WGS) entry which is preliminary data.</text>
</comment>
<dbReference type="Proteomes" id="UP000282759">
    <property type="component" value="Unassembled WGS sequence"/>
</dbReference>
<keyword evidence="3" id="KW-1185">Reference proteome</keyword>
<reference evidence="2 3" key="1">
    <citation type="submission" date="2019-01" db="EMBL/GenBank/DDBJ databases">
        <authorList>
            <person name="Chen W.-M."/>
        </authorList>
    </citation>
    <scope>NUCLEOTIDE SEQUENCE [LARGE SCALE GENOMIC DNA]</scope>
    <source>
        <strain evidence="2 3">YBJ-36</strain>
    </source>
</reference>
<accession>A0A437MV34</accession>
<evidence type="ECO:0000256" key="1">
    <source>
        <dbReference type="SAM" id="SignalP"/>
    </source>
</evidence>
<gene>
    <name evidence="2" type="ORF">EOD41_06010</name>
</gene>
<evidence type="ECO:0000313" key="3">
    <source>
        <dbReference type="Proteomes" id="UP000282759"/>
    </source>
</evidence>
<dbReference type="EMBL" id="SACK01000002">
    <property type="protein sequence ID" value="RVU01518.1"/>
    <property type="molecule type" value="Genomic_DNA"/>
</dbReference>
<feature type="chain" id="PRO_5019542028" description="HEAT repeat domain-containing protein" evidence="1">
    <location>
        <begin position="20"/>
        <end position="329"/>
    </location>
</feature>